<reference evidence="2 3" key="1">
    <citation type="submission" date="2024-01" db="EMBL/GenBank/DDBJ databases">
        <title>The genomes of 5 underutilized Papilionoideae crops provide insights into root nodulation and disease resistanc.</title>
        <authorList>
            <person name="Jiang F."/>
        </authorList>
    </citation>
    <scope>NUCLEOTIDE SEQUENCE [LARGE SCALE GENOMIC DNA]</scope>
    <source>
        <strain evidence="2">LVBAO_FW01</strain>
        <tissue evidence="2">Leaves</tissue>
    </source>
</reference>
<sequence length="75" mass="8624">MVLHKLFALNLYSYPIAIIGYFCFIGVSSHYLHSPWMISLKRNERNGRLVALRMGQWAKALTKELFLGLAILIKS</sequence>
<dbReference type="EMBL" id="JAYMYQ010000001">
    <property type="protein sequence ID" value="KAK7359379.1"/>
    <property type="molecule type" value="Genomic_DNA"/>
</dbReference>
<dbReference type="AlphaFoldDB" id="A0AAN9MVS2"/>
<comment type="caution">
    <text evidence="2">The sequence shown here is derived from an EMBL/GenBank/DDBJ whole genome shotgun (WGS) entry which is preliminary data.</text>
</comment>
<organism evidence="2 3">
    <name type="scientific">Canavalia gladiata</name>
    <name type="common">Sword bean</name>
    <name type="synonym">Dolichos gladiatus</name>
    <dbReference type="NCBI Taxonomy" id="3824"/>
    <lineage>
        <taxon>Eukaryota</taxon>
        <taxon>Viridiplantae</taxon>
        <taxon>Streptophyta</taxon>
        <taxon>Embryophyta</taxon>
        <taxon>Tracheophyta</taxon>
        <taxon>Spermatophyta</taxon>
        <taxon>Magnoliopsida</taxon>
        <taxon>eudicotyledons</taxon>
        <taxon>Gunneridae</taxon>
        <taxon>Pentapetalae</taxon>
        <taxon>rosids</taxon>
        <taxon>fabids</taxon>
        <taxon>Fabales</taxon>
        <taxon>Fabaceae</taxon>
        <taxon>Papilionoideae</taxon>
        <taxon>50 kb inversion clade</taxon>
        <taxon>NPAAA clade</taxon>
        <taxon>indigoferoid/millettioid clade</taxon>
        <taxon>Phaseoleae</taxon>
        <taxon>Canavalia</taxon>
    </lineage>
</organism>
<keyword evidence="1" id="KW-0812">Transmembrane</keyword>
<gene>
    <name evidence="2" type="ORF">VNO77_01337</name>
</gene>
<feature type="transmembrane region" description="Helical" evidence="1">
    <location>
        <begin position="12"/>
        <end position="32"/>
    </location>
</feature>
<name>A0AAN9MVS2_CANGL</name>
<evidence type="ECO:0000256" key="1">
    <source>
        <dbReference type="SAM" id="Phobius"/>
    </source>
</evidence>
<dbReference type="Proteomes" id="UP001367508">
    <property type="component" value="Unassembled WGS sequence"/>
</dbReference>
<keyword evidence="1" id="KW-0472">Membrane</keyword>
<evidence type="ECO:0000313" key="2">
    <source>
        <dbReference type="EMBL" id="KAK7359379.1"/>
    </source>
</evidence>
<keyword evidence="3" id="KW-1185">Reference proteome</keyword>
<accession>A0AAN9MVS2</accession>
<keyword evidence="1" id="KW-1133">Transmembrane helix</keyword>
<proteinExistence type="predicted"/>
<protein>
    <submittedName>
        <fullName evidence="2">Uncharacterized protein</fullName>
    </submittedName>
</protein>
<evidence type="ECO:0000313" key="3">
    <source>
        <dbReference type="Proteomes" id="UP001367508"/>
    </source>
</evidence>